<protein>
    <submittedName>
        <fullName evidence="1">Uncharacterized protein</fullName>
    </submittedName>
</protein>
<accession>A0AAV9QPB4</accession>
<keyword evidence="2" id="KW-1185">Reference proteome</keyword>
<comment type="caution">
    <text evidence="1">The sequence shown here is derived from an EMBL/GenBank/DDBJ whole genome shotgun (WGS) entry which is preliminary data.</text>
</comment>
<dbReference type="EMBL" id="JAXLQG010000001">
    <property type="protein sequence ID" value="KAK5545849.1"/>
    <property type="molecule type" value="Genomic_DNA"/>
</dbReference>
<sequence length="303" mass="33861">MSIIGVSPSDFVNVINSFIQAVDALRSEDGAKSHYTETEHSLESKARALRALQALLELPSLTVDTRNARSAVEDQLHDTEGRHRRLTEKYRDTLGPNASQKKHHGILAKERYSFRGEKQQREATLRAIDGYHAVMVETILVTEGMARERAKTVEESLIVLKRTLEQGLTDDLAQTVSSLNHLKVKAEEHDEQLKTVVNEAQLSIETSLQQAADQIVATNGSHNAQLMVLLQQMQQKQDSATLTIQRLIERSKAPSIPPVVGRLSSLRIMDILHSSQHVPRNSFSNVHSSLLRNASDSYKYGNM</sequence>
<dbReference type="AlphaFoldDB" id="A0AAV9QPB4"/>
<dbReference type="Proteomes" id="UP001345827">
    <property type="component" value="Unassembled WGS sequence"/>
</dbReference>
<organism evidence="1 2">
    <name type="scientific">Vermiconidia calcicola</name>
    <dbReference type="NCBI Taxonomy" id="1690605"/>
    <lineage>
        <taxon>Eukaryota</taxon>
        <taxon>Fungi</taxon>
        <taxon>Dikarya</taxon>
        <taxon>Ascomycota</taxon>
        <taxon>Pezizomycotina</taxon>
        <taxon>Dothideomycetes</taxon>
        <taxon>Dothideomycetidae</taxon>
        <taxon>Mycosphaerellales</taxon>
        <taxon>Extremaceae</taxon>
        <taxon>Vermiconidia</taxon>
    </lineage>
</organism>
<evidence type="ECO:0000313" key="1">
    <source>
        <dbReference type="EMBL" id="KAK5545849.1"/>
    </source>
</evidence>
<dbReference type="PANTHER" id="PTHR38886">
    <property type="entry name" value="SESA DOMAIN-CONTAINING PROTEIN"/>
    <property type="match status" value="1"/>
</dbReference>
<dbReference type="PANTHER" id="PTHR38886:SF1">
    <property type="entry name" value="NACHT-NTPASE AND P-LOOP NTPASES N-TERMINAL DOMAIN-CONTAINING PROTEIN"/>
    <property type="match status" value="1"/>
</dbReference>
<proteinExistence type="predicted"/>
<evidence type="ECO:0000313" key="2">
    <source>
        <dbReference type="Proteomes" id="UP001345827"/>
    </source>
</evidence>
<name>A0AAV9QPB4_9PEZI</name>
<gene>
    <name evidence="1" type="ORF">LTR25_000859</name>
</gene>
<reference evidence="1 2" key="1">
    <citation type="submission" date="2023-06" db="EMBL/GenBank/DDBJ databases">
        <title>Black Yeasts Isolated from many extreme environments.</title>
        <authorList>
            <person name="Coleine C."/>
            <person name="Stajich J.E."/>
            <person name="Selbmann L."/>
        </authorList>
    </citation>
    <scope>NUCLEOTIDE SEQUENCE [LARGE SCALE GENOMIC DNA]</scope>
    <source>
        <strain evidence="1 2">CCFEE 5887</strain>
    </source>
</reference>